<feature type="compositionally biased region" description="Polar residues" evidence="1">
    <location>
        <begin position="8"/>
        <end position="19"/>
    </location>
</feature>
<feature type="region of interest" description="Disordered" evidence="1">
    <location>
        <begin position="1"/>
        <end position="25"/>
    </location>
</feature>
<reference evidence="2" key="1">
    <citation type="submission" date="2020-11" db="EMBL/GenBank/DDBJ databases">
        <authorList>
            <consortium name="DOE Joint Genome Institute"/>
            <person name="Ahrendt S."/>
            <person name="Riley R."/>
            <person name="Andreopoulos W."/>
            <person name="Labutti K."/>
            <person name="Pangilinan J."/>
            <person name="Ruiz-Duenas F.J."/>
            <person name="Barrasa J.M."/>
            <person name="Sanchez-Garcia M."/>
            <person name="Camarero S."/>
            <person name="Miyauchi S."/>
            <person name="Serrano A."/>
            <person name="Linde D."/>
            <person name="Babiker R."/>
            <person name="Drula E."/>
            <person name="Ayuso-Fernandez I."/>
            <person name="Pacheco R."/>
            <person name="Padilla G."/>
            <person name="Ferreira P."/>
            <person name="Barriuso J."/>
            <person name="Kellner H."/>
            <person name="Castanera R."/>
            <person name="Alfaro M."/>
            <person name="Ramirez L."/>
            <person name="Pisabarro A.G."/>
            <person name="Kuo A."/>
            <person name="Tritt A."/>
            <person name="Lipzen A."/>
            <person name="He G."/>
            <person name="Yan M."/>
            <person name="Ng V."/>
            <person name="Cullen D."/>
            <person name="Martin F."/>
            <person name="Rosso M.-N."/>
            <person name="Henrissat B."/>
            <person name="Hibbett D."/>
            <person name="Martinez A.T."/>
            <person name="Grigoriev I.V."/>
        </authorList>
    </citation>
    <scope>NUCLEOTIDE SEQUENCE</scope>
    <source>
        <strain evidence="2">CBS 247.69</strain>
    </source>
</reference>
<protein>
    <recommendedName>
        <fullName evidence="4">F-box domain-containing protein</fullName>
    </recommendedName>
</protein>
<dbReference type="AlphaFoldDB" id="A0A9P5YC78"/>
<organism evidence="2 3">
    <name type="scientific">Collybia nuda</name>
    <dbReference type="NCBI Taxonomy" id="64659"/>
    <lineage>
        <taxon>Eukaryota</taxon>
        <taxon>Fungi</taxon>
        <taxon>Dikarya</taxon>
        <taxon>Basidiomycota</taxon>
        <taxon>Agaricomycotina</taxon>
        <taxon>Agaricomycetes</taxon>
        <taxon>Agaricomycetidae</taxon>
        <taxon>Agaricales</taxon>
        <taxon>Tricholomatineae</taxon>
        <taxon>Clitocybaceae</taxon>
        <taxon>Collybia</taxon>
    </lineage>
</organism>
<proteinExistence type="predicted"/>
<sequence>MFRRFTRQDTPQYGSTSFSMAGAPNPRRRLNVPRLPPEILALIFEFFVSAYRLKTAGYISIMWIAISHVSREWRETALSLPKIWRYIDLTYPTWAYQMLERSIRVPGPVTVAMQLDPSINRRTLSKVYQLLYMLPRYTSARTMEVRVDGDMTGFLAQLGGTPQSGPLVISQISKLALHLGPSAPHVAYPTRHILQVFPNLGCLELQDCPLALSHLLPALQRLVSIKIAFDHRSFHRQTPVHTLLPILACTLALRTLHLEHCLIPIDSTLPPGPHVQLPNLAALYIESYDVVACGHLLDYIILPSSTYIELNILFRDDFLHEMNHLRPILSRIAMSSAPGYPAIHSLEYWDLDDRATFTFQTWGAATKYSHVNAHAQGGPRLKFRGEIDYGGKGSSGPEMLQLLLGTIRPDSMRSLRVAMYPEIDRRQWISWFGPFRDLTTLHVYGDKDRGLLSALSTPQCHGSMTLCFPALRHLTIENWNFDAVDRKGKSCLEQLKMCLSTRQQYRLPLQSLTLVMCRFLSARRVRHLAKLVETTWDGVVNNTESDDEQDTDDDDD</sequence>
<name>A0A9P5YC78_9AGAR</name>
<gene>
    <name evidence="2" type="ORF">BDZ94DRAFT_1306731</name>
</gene>
<evidence type="ECO:0000313" key="2">
    <source>
        <dbReference type="EMBL" id="KAF9466020.1"/>
    </source>
</evidence>
<dbReference type="InterPro" id="IPR032675">
    <property type="entry name" value="LRR_dom_sf"/>
</dbReference>
<dbReference type="OrthoDB" id="3172239at2759"/>
<dbReference type="Gene3D" id="3.80.10.10">
    <property type="entry name" value="Ribonuclease Inhibitor"/>
    <property type="match status" value="1"/>
</dbReference>
<evidence type="ECO:0000256" key="1">
    <source>
        <dbReference type="SAM" id="MobiDB-lite"/>
    </source>
</evidence>
<evidence type="ECO:0008006" key="4">
    <source>
        <dbReference type="Google" id="ProtNLM"/>
    </source>
</evidence>
<dbReference type="EMBL" id="MU150244">
    <property type="protein sequence ID" value="KAF9466020.1"/>
    <property type="molecule type" value="Genomic_DNA"/>
</dbReference>
<keyword evidence="3" id="KW-1185">Reference proteome</keyword>
<accession>A0A9P5YC78</accession>
<evidence type="ECO:0000313" key="3">
    <source>
        <dbReference type="Proteomes" id="UP000807353"/>
    </source>
</evidence>
<comment type="caution">
    <text evidence="2">The sequence shown here is derived from an EMBL/GenBank/DDBJ whole genome shotgun (WGS) entry which is preliminary data.</text>
</comment>
<dbReference type="Proteomes" id="UP000807353">
    <property type="component" value="Unassembled WGS sequence"/>
</dbReference>
<dbReference type="Gene3D" id="1.20.1280.50">
    <property type="match status" value="1"/>
</dbReference>